<dbReference type="Gene3D" id="3.30.310.50">
    <property type="entry name" value="Alpha-D-phosphohexomutase, C-terminal domain"/>
    <property type="match status" value="1"/>
</dbReference>
<evidence type="ECO:0000313" key="4">
    <source>
        <dbReference type="EMBL" id="KAK6735444.1"/>
    </source>
</evidence>
<proteinExistence type="predicted"/>
<dbReference type="PANTHER" id="PTHR22573">
    <property type="entry name" value="PHOSPHOHEXOMUTASE FAMILY MEMBER"/>
    <property type="match status" value="1"/>
</dbReference>
<evidence type="ECO:0008006" key="6">
    <source>
        <dbReference type="Google" id="ProtNLM"/>
    </source>
</evidence>
<evidence type="ECO:0000256" key="3">
    <source>
        <dbReference type="ARBA" id="ARBA00023235"/>
    </source>
</evidence>
<reference evidence="4 5" key="1">
    <citation type="submission" date="2023-08" db="EMBL/GenBank/DDBJ databases">
        <title>A Necator americanus chromosomal reference genome.</title>
        <authorList>
            <person name="Ilik V."/>
            <person name="Petrzelkova K.J."/>
            <person name="Pardy F."/>
            <person name="Fuh T."/>
            <person name="Niatou-Singa F.S."/>
            <person name="Gouil Q."/>
            <person name="Baker L."/>
            <person name="Ritchie M.E."/>
            <person name="Jex A.R."/>
            <person name="Gazzola D."/>
            <person name="Li H."/>
            <person name="Toshio Fujiwara R."/>
            <person name="Zhan B."/>
            <person name="Aroian R.V."/>
            <person name="Pafco B."/>
            <person name="Schwarz E.M."/>
        </authorList>
    </citation>
    <scope>NUCLEOTIDE SEQUENCE [LARGE SCALE GENOMIC DNA]</scope>
    <source>
        <strain evidence="4 5">Aroian</strain>
        <tissue evidence="4">Whole animal</tissue>
    </source>
</reference>
<comment type="caution">
    <text evidence="4">The sequence shown here is derived from an EMBL/GenBank/DDBJ whole genome shotgun (WGS) entry which is preliminary data.</text>
</comment>
<dbReference type="Proteomes" id="UP001303046">
    <property type="component" value="Unassembled WGS sequence"/>
</dbReference>
<sequence>MLWLSLPFRKLGFTTVPRKFLRYDYENVDASGANLLMTFLEAQMAAFLGKELSANDVTYKVKVADNFEYKDPIDGSLASKQGLRIVFDDGSRLVFRLSGTGSAGATIRLYVDSYIPPSDTQKLFAPARDLLKPLVLIALDICKMEQFTGRKAPSVIT</sequence>
<evidence type="ECO:0000256" key="1">
    <source>
        <dbReference type="ARBA" id="ARBA00022723"/>
    </source>
</evidence>
<name>A0ABR1CAD9_NECAM</name>
<evidence type="ECO:0000313" key="5">
    <source>
        <dbReference type="Proteomes" id="UP001303046"/>
    </source>
</evidence>
<dbReference type="InterPro" id="IPR036900">
    <property type="entry name" value="A-D-PHexomutase_C_sf"/>
</dbReference>
<evidence type="ECO:0000256" key="2">
    <source>
        <dbReference type="ARBA" id="ARBA00022842"/>
    </source>
</evidence>
<accession>A0ABR1CAD9</accession>
<dbReference type="SUPFAM" id="SSF55957">
    <property type="entry name" value="Phosphoglucomutase, C-terminal domain"/>
    <property type="match status" value="1"/>
</dbReference>
<dbReference type="InterPro" id="IPR045244">
    <property type="entry name" value="PGM"/>
</dbReference>
<protein>
    <recommendedName>
        <fullName evidence="6">Alpha-D-phosphohexomutase C-terminal domain-containing protein</fullName>
    </recommendedName>
</protein>
<keyword evidence="1" id="KW-0479">Metal-binding</keyword>
<gene>
    <name evidence="4" type="primary">Necator_chrII.g6368</name>
    <name evidence="4" type="ORF">RB195_018575</name>
</gene>
<dbReference type="PANTHER" id="PTHR22573:SF2">
    <property type="entry name" value="PHOSPHOGLUCOMUTASE"/>
    <property type="match status" value="1"/>
</dbReference>
<keyword evidence="3" id="KW-0413">Isomerase</keyword>
<dbReference type="EMBL" id="JAVFWL010000002">
    <property type="protein sequence ID" value="KAK6735444.1"/>
    <property type="molecule type" value="Genomic_DNA"/>
</dbReference>
<organism evidence="4 5">
    <name type="scientific">Necator americanus</name>
    <name type="common">Human hookworm</name>
    <dbReference type="NCBI Taxonomy" id="51031"/>
    <lineage>
        <taxon>Eukaryota</taxon>
        <taxon>Metazoa</taxon>
        <taxon>Ecdysozoa</taxon>
        <taxon>Nematoda</taxon>
        <taxon>Chromadorea</taxon>
        <taxon>Rhabditida</taxon>
        <taxon>Rhabditina</taxon>
        <taxon>Rhabditomorpha</taxon>
        <taxon>Strongyloidea</taxon>
        <taxon>Ancylostomatidae</taxon>
        <taxon>Bunostominae</taxon>
        <taxon>Necator</taxon>
    </lineage>
</organism>
<keyword evidence="5" id="KW-1185">Reference proteome</keyword>
<keyword evidence="2" id="KW-0460">Magnesium</keyword>
<dbReference type="Pfam" id="PF24947">
    <property type="entry name" value="PGM1_C_vert_fung"/>
    <property type="match status" value="1"/>
</dbReference>